<keyword evidence="1" id="KW-1133">Transmembrane helix</keyword>
<organism evidence="2 3">
    <name type="scientific">Paenibacillus alginolyticus</name>
    <dbReference type="NCBI Taxonomy" id="59839"/>
    <lineage>
        <taxon>Bacteria</taxon>
        <taxon>Bacillati</taxon>
        <taxon>Bacillota</taxon>
        <taxon>Bacilli</taxon>
        <taxon>Bacillales</taxon>
        <taxon>Paenibacillaceae</taxon>
        <taxon>Paenibacillus</taxon>
    </lineage>
</organism>
<keyword evidence="1" id="KW-0472">Membrane</keyword>
<feature type="transmembrane region" description="Helical" evidence="1">
    <location>
        <begin position="44"/>
        <end position="64"/>
    </location>
</feature>
<name>A0ABT4GLY6_9BACL</name>
<feature type="transmembrane region" description="Helical" evidence="1">
    <location>
        <begin position="181"/>
        <end position="200"/>
    </location>
</feature>
<evidence type="ECO:0008006" key="4">
    <source>
        <dbReference type="Google" id="ProtNLM"/>
    </source>
</evidence>
<dbReference type="RefSeq" id="WP_268618041.1">
    <property type="nucleotide sequence ID" value="NZ_JAMDMX010000131.1"/>
</dbReference>
<accession>A0ABT4GLY6</accession>
<proteinExistence type="predicted"/>
<protein>
    <recommendedName>
        <fullName evidence="4">Intracellular septation protein A</fullName>
    </recommendedName>
</protein>
<feature type="transmembrane region" description="Helical" evidence="1">
    <location>
        <begin position="20"/>
        <end position="38"/>
    </location>
</feature>
<evidence type="ECO:0000256" key="1">
    <source>
        <dbReference type="SAM" id="Phobius"/>
    </source>
</evidence>
<gene>
    <name evidence="2" type="ORF">M5X19_30875</name>
</gene>
<feature type="transmembrane region" description="Helical" evidence="1">
    <location>
        <begin position="146"/>
        <end position="169"/>
    </location>
</feature>
<dbReference type="Proteomes" id="UP001527099">
    <property type="component" value="Unassembled WGS sequence"/>
</dbReference>
<sequence>METWNAREKKLVKMTPRTYVLFNLIINGLAPWGIYEWLSHSMSSVLALTIATLVPLTDNLVHLIRHKKLDVFGALMLFTFLLTLVLVSMGGNEKILLIRESLITGSVGLIFLGSLLLKRPLMYYLVLRFLAIEGFADNWKYPYFRYVLRLMTFVWGIVLVMESVVRVIIVNHLSTSQFLAISNFVLYGFIGAAILWTMVYRKKSARRLEQIKLHIV</sequence>
<keyword evidence="3" id="KW-1185">Reference proteome</keyword>
<dbReference type="NCBIfam" id="NF041646">
    <property type="entry name" value="VC0807_fam"/>
    <property type="match status" value="1"/>
</dbReference>
<feature type="transmembrane region" description="Helical" evidence="1">
    <location>
        <begin position="71"/>
        <end position="90"/>
    </location>
</feature>
<keyword evidence="1" id="KW-0812">Transmembrane</keyword>
<comment type="caution">
    <text evidence="2">The sequence shown here is derived from an EMBL/GenBank/DDBJ whole genome shotgun (WGS) entry which is preliminary data.</text>
</comment>
<evidence type="ECO:0000313" key="2">
    <source>
        <dbReference type="EMBL" id="MCY9697231.1"/>
    </source>
</evidence>
<dbReference type="EMBL" id="JAMDMX010000131">
    <property type="protein sequence ID" value="MCY9697231.1"/>
    <property type="molecule type" value="Genomic_DNA"/>
</dbReference>
<reference evidence="2 3" key="1">
    <citation type="submission" date="2022-05" db="EMBL/GenBank/DDBJ databases">
        <title>Genome Sequencing of Bee-Associated Microbes.</title>
        <authorList>
            <person name="Dunlap C."/>
        </authorList>
    </citation>
    <scope>NUCLEOTIDE SEQUENCE [LARGE SCALE GENOMIC DNA]</scope>
    <source>
        <strain evidence="2 3">NRRL B-14421</strain>
    </source>
</reference>
<evidence type="ECO:0000313" key="3">
    <source>
        <dbReference type="Proteomes" id="UP001527099"/>
    </source>
</evidence>
<feature type="transmembrane region" description="Helical" evidence="1">
    <location>
        <begin position="96"/>
        <end position="117"/>
    </location>
</feature>